<dbReference type="GO" id="GO:0046933">
    <property type="term" value="F:proton-transporting ATP synthase activity, rotational mechanism"/>
    <property type="evidence" value="ECO:0007669"/>
    <property type="project" value="InterPro"/>
</dbReference>
<proteinExistence type="inferred from homology"/>
<dbReference type="EMBL" id="CAJNIZ010004110">
    <property type="protein sequence ID" value="CAE7229065.1"/>
    <property type="molecule type" value="Genomic_DNA"/>
</dbReference>
<keyword evidence="8" id="KW-0066">ATP synthesis</keyword>
<evidence type="ECO:0000256" key="8">
    <source>
        <dbReference type="ARBA" id="ARBA00023310"/>
    </source>
</evidence>
<dbReference type="InterPro" id="IPR026015">
    <property type="entry name" value="ATP_synth_OSCP/delta_N_sf"/>
</dbReference>
<keyword evidence="3" id="KW-0813">Transport</keyword>
<evidence type="ECO:0000313" key="11">
    <source>
        <dbReference type="Proteomes" id="UP000649617"/>
    </source>
</evidence>
<evidence type="ECO:0000256" key="4">
    <source>
        <dbReference type="ARBA" id="ARBA00022781"/>
    </source>
</evidence>
<keyword evidence="11" id="KW-1185">Reference proteome</keyword>
<dbReference type="AlphaFoldDB" id="A0A812KLG2"/>
<dbReference type="GO" id="GO:0016020">
    <property type="term" value="C:membrane"/>
    <property type="evidence" value="ECO:0007669"/>
    <property type="project" value="UniProtKB-SubCell"/>
</dbReference>
<sequence>MQRRRPGGLNPTLLDGSPRNAAGEYAACMGLADGADAQAAMHADGVAWKERGNLGMSPKRRSAQSRSQNPLCWNGSRSGSFAAAANERATEHGLWPGQLRVATQPENSFRPQPDTAAATTGSKALQEVEIVRKTTVFELESKVADLGVVCSKSGTEASVAIFLKEFEWAIQKSGIEPESKAAAFEAVCSNAIDTSALNFLKVLVENKRTHLPPRMMDIFENLCQSEKNSVRCKVTSAATLPDATKSRVQAAMQKRAEGSKLFMETHDTNTALRSGCEDQRGLTTLSHHA</sequence>
<protein>
    <submittedName>
        <fullName evidence="10">AtpH protein</fullName>
    </submittedName>
</protein>
<feature type="region of interest" description="Disordered" evidence="9">
    <location>
        <begin position="52"/>
        <end position="74"/>
    </location>
</feature>
<dbReference type="Pfam" id="PF00213">
    <property type="entry name" value="OSCP"/>
    <property type="match status" value="1"/>
</dbReference>
<comment type="caution">
    <text evidence="10">The sequence shown here is derived from an EMBL/GenBank/DDBJ whole genome shotgun (WGS) entry which is preliminary data.</text>
</comment>
<keyword evidence="6" id="KW-0793">Thylakoid</keyword>
<dbReference type="Gene3D" id="1.10.520.20">
    <property type="entry name" value="N-terminal domain of the delta subunit of the F1F0-ATP synthase"/>
    <property type="match status" value="1"/>
</dbReference>
<reference evidence="10" key="1">
    <citation type="submission" date="2021-02" db="EMBL/GenBank/DDBJ databases">
        <authorList>
            <person name="Dougan E. K."/>
            <person name="Rhodes N."/>
            <person name="Thang M."/>
            <person name="Chan C."/>
        </authorList>
    </citation>
    <scope>NUCLEOTIDE SEQUENCE</scope>
</reference>
<gene>
    <name evidence="10" type="primary">atpH</name>
    <name evidence="10" type="ORF">SPIL2461_LOCUS3379</name>
</gene>
<evidence type="ECO:0000256" key="6">
    <source>
        <dbReference type="ARBA" id="ARBA00023078"/>
    </source>
</evidence>
<keyword evidence="7" id="KW-0472">Membrane</keyword>
<comment type="similarity">
    <text evidence="2">Belongs to the ATPase delta chain family.</text>
</comment>
<evidence type="ECO:0000256" key="9">
    <source>
        <dbReference type="SAM" id="MobiDB-lite"/>
    </source>
</evidence>
<evidence type="ECO:0000256" key="2">
    <source>
        <dbReference type="ARBA" id="ARBA00007046"/>
    </source>
</evidence>
<evidence type="ECO:0000313" key="10">
    <source>
        <dbReference type="EMBL" id="CAE7229065.1"/>
    </source>
</evidence>
<accession>A0A812KLG2</accession>
<evidence type="ECO:0000256" key="1">
    <source>
        <dbReference type="ARBA" id="ARBA00004370"/>
    </source>
</evidence>
<keyword evidence="5" id="KW-0406">Ion transport</keyword>
<evidence type="ECO:0000256" key="5">
    <source>
        <dbReference type="ARBA" id="ARBA00023065"/>
    </source>
</evidence>
<dbReference type="OrthoDB" id="1262810at2759"/>
<evidence type="ECO:0000256" key="7">
    <source>
        <dbReference type="ARBA" id="ARBA00023136"/>
    </source>
</evidence>
<name>A0A812KLG2_SYMPI</name>
<keyword evidence="4" id="KW-0375">Hydrogen ion transport</keyword>
<evidence type="ECO:0000256" key="3">
    <source>
        <dbReference type="ARBA" id="ARBA00022448"/>
    </source>
</evidence>
<dbReference type="SUPFAM" id="SSF47928">
    <property type="entry name" value="N-terminal domain of the delta subunit of the F1F0-ATP synthase"/>
    <property type="match status" value="1"/>
</dbReference>
<dbReference type="InterPro" id="IPR000711">
    <property type="entry name" value="ATPase_OSCP/dsu"/>
</dbReference>
<dbReference type="Proteomes" id="UP000649617">
    <property type="component" value="Unassembled WGS sequence"/>
</dbReference>
<comment type="subcellular location">
    <subcellularLocation>
        <location evidence="1">Membrane</location>
    </subcellularLocation>
</comment>
<feature type="compositionally biased region" description="Polar residues" evidence="9">
    <location>
        <begin position="64"/>
        <end position="74"/>
    </location>
</feature>
<organism evidence="10 11">
    <name type="scientific">Symbiodinium pilosum</name>
    <name type="common">Dinoflagellate</name>
    <dbReference type="NCBI Taxonomy" id="2952"/>
    <lineage>
        <taxon>Eukaryota</taxon>
        <taxon>Sar</taxon>
        <taxon>Alveolata</taxon>
        <taxon>Dinophyceae</taxon>
        <taxon>Suessiales</taxon>
        <taxon>Symbiodiniaceae</taxon>
        <taxon>Symbiodinium</taxon>
    </lineage>
</organism>